<keyword evidence="14" id="KW-1185">Reference proteome</keyword>
<dbReference type="GO" id="GO:0005739">
    <property type="term" value="C:mitochondrion"/>
    <property type="evidence" value="ECO:0007669"/>
    <property type="project" value="TreeGrafter"/>
</dbReference>
<dbReference type="Pfam" id="PF01066">
    <property type="entry name" value="CDP-OH_P_transf"/>
    <property type="match status" value="1"/>
</dbReference>
<dbReference type="PANTHER" id="PTHR14269">
    <property type="entry name" value="CDP-DIACYLGLYCEROL--GLYCEROL-3-PHOSPHATE 3-PHOSPHATIDYLTRANSFERASE-RELATED"/>
    <property type="match status" value="1"/>
</dbReference>
<dbReference type="PROSITE" id="PS00379">
    <property type="entry name" value="CDP_ALCOHOL_P_TRANSF"/>
    <property type="match status" value="1"/>
</dbReference>
<feature type="transmembrane region" description="Helical" evidence="12">
    <location>
        <begin position="150"/>
        <end position="172"/>
    </location>
</feature>
<sequence length="369" mass="40652">MLVPPRHNAVASMFHLKGGRGLKPTSLAGFSTQAVGLAPLSRQAFASSRTQSKGSGGTYRGPVRGEWRSLSTLTRPRLKSSRQWAVQINQSHVRLVTQLRRSSTQPPKDSKLEKQKTTTTSADPSSSPTGSKPKLTTLLPRLPKTAHENIYTIPNILTFTRLLAAPAVGYLILHSQPFWALSLFFYAGVTDLVDGYLARRFNSQTVVGTVIDPMADKALMTIAVVTLTINGTLPIWLAVIILGRDVALAISAIYFRWISLPPPKTMARYWDFSLPSAEVHPTEISKINTFLQLLLIGNAMLLPVLPEALVHAYNLTGVFEGWSYLVACTTVWSGLSYIGNREAVKILSSKEIDEQMAKREKAKEDKELK</sequence>
<keyword evidence="2" id="KW-0444">Lipid biosynthesis</keyword>
<dbReference type="GO" id="GO:0016020">
    <property type="term" value="C:membrane"/>
    <property type="evidence" value="ECO:0007669"/>
    <property type="project" value="UniProtKB-SubCell"/>
</dbReference>
<dbReference type="EMBL" id="MU404358">
    <property type="protein sequence ID" value="KAI1610418.1"/>
    <property type="molecule type" value="Genomic_DNA"/>
</dbReference>
<evidence type="ECO:0000313" key="13">
    <source>
        <dbReference type="EMBL" id="KAI1610418.1"/>
    </source>
</evidence>
<dbReference type="InterPro" id="IPR048254">
    <property type="entry name" value="CDP_ALCOHOL_P_TRANSF_CS"/>
</dbReference>
<evidence type="ECO:0000256" key="9">
    <source>
        <dbReference type="ARBA" id="ARBA00023264"/>
    </source>
</evidence>
<keyword evidence="4 12" id="KW-0812">Transmembrane</keyword>
<feature type="compositionally biased region" description="Low complexity" evidence="11">
    <location>
        <begin position="117"/>
        <end position="137"/>
    </location>
</feature>
<evidence type="ECO:0000256" key="7">
    <source>
        <dbReference type="ARBA" id="ARBA00023136"/>
    </source>
</evidence>
<comment type="similarity">
    <text evidence="10">Belongs to the CDP-alcohol phosphatidyltransferase class-I family.</text>
</comment>
<dbReference type="InterPro" id="IPR000462">
    <property type="entry name" value="CDP-OH_P_trans"/>
</dbReference>
<evidence type="ECO:0000313" key="14">
    <source>
        <dbReference type="Proteomes" id="UP001203852"/>
    </source>
</evidence>
<keyword evidence="9" id="KW-1208">Phospholipid metabolism</keyword>
<evidence type="ECO:0000256" key="1">
    <source>
        <dbReference type="ARBA" id="ARBA00004141"/>
    </source>
</evidence>
<keyword evidence="6" id="KW-0443">Lipid metabolism</keyword>
<keyword evidence="7 12" id="KW-0472">Membrane</keyword>
<evidence type="ECO:0000256" key="5">
    <source>
        <dbReference type="ARBA" id="ARBA00022989"/>
    </source>
</evidence>
<evidence type="ECO:0000256" key="2">
    <source>
        <dbReference type="ARBA" id="ARBA00022516"/>
    </source>
</evidence>
<keyword evidence="8" id="KW-0594">Phospholipid biosynthesis</keyword>
<comment type="caution">
    <text evidence="13">The sequence shown here is derived from an EMBL/GenBank/DDBJ whole genome shotgun (WGS) entry which is preliminary data.</text>
</comment>
<evidence type="ECO:0000256" key="12">
    <source>
        <dbReference type="SAM" id="Phobius"/>
    </source>
</evidence>
<dbReference type="PANTHER" id="PTHR14269:SF60">
    <property type="entry name" value="CARDIOLIPIN SYNTHASE (CMP-FORMING)"/>
    <property type="match status" value="1"/>
</dbReference>
<evidence type="ECO:0000256" key="8">
    <source>
        <dbReference type="ARBA" id="ARBA00023209"/>
    </source>
</evidence>
<protein>
    <submittedName>
        <fullName evidence="13">Phosphatidyl synthase</fullName>
    </submittedName>
</protein>
<feature type="transmembrane region" description="Helical" evidence="12">
    <location>
        <begin position="178"/>
        <end position="198"/>
    </location>
</feature>
<comment type="subcellular location">
    <subcellularLocation>
        <location evidence="1">Membrane</location>
        <topology evidence="1">Multi-pass membrane protein</topology>
    </subcellularLocation>
</comment>
<accession>A0AAN6IAJ8</accession>
<keyword evidence="3 10" id="KW-0808">Transferase</keyword>
<dbReference type="GO" id="GO:0043337">
    <property type="term" value="F:cardiolipin synthase (CMP-forming)"/>
    <property type="evidence" value="ECO:0007669"/>
    <property type="project" value="TreeGrafter"/>
</dbReference>
<organism evidence="13 14">
    <name type="scientific">Exophiala viscosa</name>
    <dbReference type="NCBI Taxonomy" id="2486360"/>
    <lineage>
        <taxon>Eukaryota</taxon>
        <taxon>Fungi</taxon>
        <taxon>Dikarya</taxon>
        <taxon>Ascomycota</taxon>
        <taxon>Pezizomycotina</taxon>
        <taxon>Eurotiomycetes</taxon>
        <taxon>Chaetothyriomycetidae</taxon>
        <taxon>Chaetothyriales</taxon>
        <taxon>Herpotrichiellaceae</taxon>
        <taxon>Exophiala</taxon>
    </lineage>
</organism>
<evidence type="ECO:0000256" key="11">
    <source>
        <dbReference type="SAM" id="MobiDB-lite"/>
    </source>
</evidence>
<evidence type="ECO:0000256" key="4">
    <source>
        <dbReference type="ARBA" id="ARBA00022692"/>
    </source>
</evidence>
<feature type="transmembrane region" description="Helical" evidence="12">
    <location>
        <begin position="210"/>
        <end position="229"/>
    </location>
</feature>
<evidence type="ECO:0000256" key="3">
    <source>
        <dbReference type="ARBA" id="ARBA00022679"/>
    </source>
</evidence>
<dbReference type="InterPro" id="IPR050324">
    <property type="entry name" value="CDP-alcohol_PTase-I"/>
</dbReference>
<feature type="region of interest" description="Disordered" evidence="11">
    <location>
        <begin position="46"/>
        <end position="72"/>
    </location>
</feature>
<dbReference type="AlphaFoldDB" id="A0AAN6IAJ8"/>
<feature type="region of interest" description="Disordered" evidence="11">
    <location>
        <begin position="96"/>
        <end position="137"/>
    </location>
</feature>
<dbReference type="GO" id="GO:0032049">
    <property type="term" value="P:cardiolipin biosynthetic process"/>
    <property type="evidence" value="ECO:0007669"/>
    <property type="project" value="TreeGrafter"/>
</dbReference>
<dbReference type="FunFam" id="1.20.120.1760:FF:000017">
    <property type="entry name" value="Phosphatidyl synthase"/>
    <property type="match status" value="1"/>
</dbReference>
<evidence type="ECO:0000256" key="6">
    <source>
        <dbReference type="ARBA" id="ARBA00023098"/>
    </source>
</evidence>
<proteinExistence type="inferred from homology"/>
<dbReference type="Gene3D" id="1.20.120.1760">
    <property type="match status" value="1"/>
</dbReference>
<gene>
    <name evidence="13" type="ORF">EDD36DRAFT_421498</name>
</gene>
<evidence type="ECO:0000256" key="10">
    <source>
        <dbReference type="RuleBase" id="RU003750"/>
    </source>
</evidence>
<dbReference type="InterPro" id="IPR043130">
    <property type="entry name" value="CDP-OH_PTrfase_TM_dom"/>
</dbReference>
<name>A0AAN6IAJ8_9EURO</name>
<reference evidence="13" key="1">
    <citation type="journal article" date="2022" name="bioRxiv">
        <title>Deciphering the potential niche of two novel black yeast fungi from a biological soil crust based on their genomes, phenotypes, and melanin regulation.</title>
        <authorList>
            <consortium name="DOE Joint Genome Institute"/>
            <person name="Carr E.C."/>
            <person name="Barton Q."/>
            <person name="Grambo S."/>
            <person name="Sullivan M."/>
            <person name="Renfro C.M."/>
            <person name="Kuo A."/>
            <person name="Pangilinan J."/>
            <person name="Lipzen A."/>
            <person name="Keymanesh K."/>
            <person name="Savage E."/>
            <person name="Barry K."/>
            <person name="Grigoriev I.V."/>
            <person name="Riekhof W.R."/>
            <person name="Harris S.S."/>
        </authorList>
    </citation>
    <scope>NUCLEOTIDE SEQUENCE</scope>
    <source>
        <strain evidence="13">JF 03-4F</strain>
    </source>
</reference>
<keyword evidence="5 12" id="KW-1133">Transmembrane helix</keyword>
<dbReference type="Proteomes" id="UP001203852">
    <property type="component" value="Unassembled WGS sequence"/>
</dbReference>